<organism evidence="1 2">
    <name type="scientific">Coniosporium uncinatum</name>
    <dbReference type="NCBI Taxonomy" id="93489"/>
    <lineage>
        <taxon>Eukaryota</taxon>
        <taxon>Fungi</taxon>
        <taxon>Dikarya</taxon>
        <taxon>Ascomycota</taxon>
        <taxon>Pezizomycotina</taxon>
        <taxon>Dothideomycetes</taxon>
        <taxon>Dothideomycetes incertae sedis</taxon>
        <taxon>Coniosporium</taxon>
    </lineage>
</organism>
<proteinExistence type="predicted"/>
<name>A0ACC3CZY9_9PEZI</name>
<dbReference type="Proteomes" id="UP001186974">
    <property type="component" value="Unassembled WGS sequence"/>
</dbReference>
<gene>
    <name evidence="1" type="ORF">LTS18_010039</name>
</gene>
<protein>
    <submittedName>
        <fullName evidence="1">Uncharacterized protein</fullName>
    </submittedName>
</protein>
<dbReference type="EMBL" id="JAWDJW010009103">
    <property type="protein sequence ID" value="KAK3059798.1"/>
    <property type="molecule type" value="Genomic_DNA"/>
</dbReference>
<accession>A0ACC3CZY9</accession>
<evidence type="ECO:0000313" key="2">
    <source>
        <dbReference type="Proteomes" id="UP001186974"/>
    </source>
</evidence>
<reference evidence="1" key="1">
    <citation type="submission" date="2024-09" db="EMBL/GenBank/DDBJ databases">
        <title>Black Yeasts Isolated from many extreme environments.</title>
        <authorList>
            <person name="Coleine C."/>
            <person name="Stajich J.E."/>
            <person name="Selbmann L."/>
        </authorList>
    </citation>
    <scope>NUCLEOTIDE SEQUENCE</scope>
    <source>
        <strain evidence="1">CCFEE 5737</strain>
    </source>
</reference>
<feature type="non-terminal residue" evidence="1">
    <location>
        <position position="1"/>
    </location>
</feature>
<comment type="caution">
    <text evidence="1">The sequence shown here is derived from an EMBL/GenBank/DDBJ whole genome shotgun (WGS) entry which is preliminary data.</text>
</comment>
<evidence type="ECO:0000313" key="1">
    <source>
        <dbReference type="EMBL" id="KAK3059798.1"/>
    </source>
</evidence>
<sequence length="53" mass="6155">THRQPPTANRQPPTPFSTISKTTRQHCPISCTADLLARFYPRHLNFFVLYTLL</sequence>
<keyword evidence="2" id="KW-1185">Reference proteome</keyword>